<protein>
    <submittedName>
        <fullName evidence="2">Alpha-methylacyl-CoA racemase</fullName>
    </submittedName>
</protein>
<feature type="region of interest" description="Disordered" evidence="1">
    <location>
        <begin position="337"/>
        <end position="370"/>
    </location>
</feature>
<dbReference type="Proteomes" id="UP000199700">
    <property type="component" value="Chromosome"/>
</dbReference>
<evidence type="ECO:0000313" key="2">
    <source>
        <dbReference type="EMBL" id="SDS49121.1"/>
    </source>
</evidence>
<sequence>MSAHEGRRDEARIGPLTGLRVVEIGGFGPGPFAAMLLADMGADVIRVDRTNGARLAGPNYDFRKEVMHRGRRSVAVDLKHPAGASVILKLAEQADVLIEGFRPGVCERLGIGPVDCMSLNPALIYGRMTGWGQTGPMSQEVGHDINYIAASGVLSLIGRHGQPPTPPLSLLGDFGGGGMLLAFGILAALWERDRSAEGQVVDASMLEGSALLGTAFYGFTQTDNWTAERGTNLVDSGAPFYDCYRTADDKWIAVGAMEPEFYAELLHVLKLSEDELPGDQYDEAAWPAAKRIFADRFAEHDQDHWVHEAAGRDACLQPVLEPVEAAASAQAIARNSFSTQEGITQPNPAPRFSRTPASTPCPPPSPGEHTRAALSAWGIAQDTIDELIESGAVVDSSG</sequence>
<dbReference type="InterPro" id="IPR044855">
    <property type="entry name" value="CoA-Trfase_III_dom3_sf"/>
</dbReference>
<dbReference type="EMBL" id="LT629739">
    <property type="protein sequence ID" value="SDS49121.1"/>
    <property type="molecule type" value="Genomic_DNA"/>
</dbReference>
<dbReference type="InterPro" id="IPR050509">
    <property type="entry name" value="CoA-transferase_III"/>
</dbReference>
<keyword evidence="3" id="KW-1185">Reference proteome</keyword>
<organism evidence="2 3">
    <name type="scientific">Brevibacterium sandarakinum</name>
    <dbReference type="NCBI Taxonomy" id="629680"/>
    <lineage>
        <taxon>Bacteria</taxon>
        <taxon>Bacillati</taxon>
        <taxon>Actinomycetota</taxon>
        <taxon>Actinomycetes</taxon>
        <taxon>Micrococcales</taxon>
        <taxon>Brevibacteriaceae</taxon>
        <taxon>Brevibacterium</taxon>
    </lineage>
</organism>
<dbReference type="PANTHER" id="PTHR48228:SF5">
    <property type="entry name" value="ALPHA-METHYLACYL-COA RACEMASE"/>
    <property type="match status" value="1"/>
</dbReference>
<dbReference type="STRING" id="629680.SAMN04489751_2139"/>
<dbReference type="SUPFAM" id="SSF89796">
    <property type="entry name" value="CoA-transferase family III (CaiB/BaiF)"/>
    <property type="match status" value="1"/>
</dbReference>
<name>A0A1H1SMH4_BRESA</name>
<dbReference type="GO" id="GO:0003824">
    <property type="term" value="F:catalytic activity"/>
    <property type="evidence" value="ECO:0007669"/>
    <property type="project" value="InterPro"/>
</dbReference>
<proteinExistence type="predicted"/>
<dbReference type="PANTHER" id="PTHR48228">
    <property type="entry name" value="SUCCINYL-COA--D-CITRAMALATE COA-TRANSFERASE"/>
    <property type="match status" value="1"/>
</dbReference>
<dbReference type="InterPro" id="IPR023606">
    <property type="entry name" value="CoA-Trfase_III_dom_1_sf"/>
</dbReference>
<dbReference type="Gene3D" id="3.30.1540.10">
    <property type="entry name" value="formyl-coa transferase, domain 3"/>
    <property type="match status" value="1"/>
</dbReference>
<dbReference type="AlphaFoldDB" id="A0A1H1SMH4"/>
<gene>
    <name evidence="2" type="ORF">SAMN04489751_2139</name>
</gene>
<feature type="compositionally biased region" description="Polar residues" evidence="1">
    <location>
        <begin position="337"/>
        <end position="346"/>
    </location>
</feature>
<dbReference type="RefSeq" id="WP_092105479.1">
    <property type="nucleotide sequence ID" value="NZ_LT629739.1"/>
</dbReference>
<dbReference type="Gene3D" id="3.40.50.10540">
    <property type="entry name" value="Crotonobetainyl-coa:carnitine coa-transferase, domain 1"/>
    <property type="match status" value="1"/>
</dbReference>
<evidence type="ECO:0000313" key="3">
    <source>
        <dbReference type="Proteomes" id="UP000199700"/>
    </source>
</evidence>
<accession>A0A1H1SMH4</accession>
<reference evidence="2" key="1">
    <citation type="submission" date="2016-10" db="EMBL/GenBank/DDBJ databases">
        <authorList>
            <person name="Varghese N."/>
            <person name="Submissions S."/>
        </authorList>
    </citation>
    <scope>NUCLEOTIDE SEQUENCE [LARGE SCALE GENOMIC DNA]</scope>
    <source>
        <strain evidence="2">DSM 22082</strain>
    </source>
</reference>
<dbReference type="InterPro" id="IPR003673">
    <property type="entry name" value="CoA-Trfase_fam_III"/>
</dbReference>
<dbReference type="Pfam" id="PF02515">
    <property type="entry name" value="CoA_transf_3"/>
    <property type="match status" value="1"/>
</dbReference>
<dbReference type="OrthoDB" id="9797653at2"/>
<evidence type="ECO:0000256" key="1">
    <source>
        <dbReference type="SAM" id="MobiDB-lite"/>
    </source>
</evidence>